<accession>A0A2Z5PG75</accession>
<dbReference type="Pfam" id="PF10102">
    <property type="entry name" value="DUF2341"/>
    <property type="match status" value="1"/>
</dbReference>
<evidence type="ECO:0000313" key="3">
    <source>
        <dbReference type="Proteomes" id="UP000263689"/>
    </source>
</evidence>
<organism evidence="2 3">
    <name type="scientific">Methanococcus maripaludis OS7</name>
    <dbReference type="NCBI Taxonomy" id="637915"/>
    <lineage>
        <taxon>Archaea</taxon>
        <taxon>Methanobacteriati</taxon>
        <taxon>Methanobacteriota</taxon>
        <taxon>Methanomada group</taxon>
        <taxon>Methanococci</taxon>
        <taxon>Methanococcales</taxon>
        <taxon>Methanococcaceae</taxon>
        <taxon>Methanococcus</taxon>
    </lineage>
</organism>
<dbReference type="AlphaFoldDB" id="A0A2Z5PG75"/>
<feature type="domain" description="DUF2341" evidence="1">
    <location>
        <begin position="219"/>
        <end position="303"/>
    </location>
</feature>
<dbReference type="InterPro" id="IPR018765">
    <property type="entry name" value="DUF2341"/>
</dbReference>
<dbReference type="RefSeq" id="WP_119720591.1">
    <property type="nucleotide sequence ID" value="NZ_AP011528.1"/>
</dbReference>
<dbReference type="Proteomes" id="UP000263689">
    <property type="component" value="Chromosome"/>
</dbReference>
<proteinExistence type="predicted"/>
<dbReference type="EMBL" id="AP011528">
    <property type="protein sequence ID" value="BAP62360.1"/>
    <property type="molecule type" value="Genomic_DNA"/>
</dbReference>
<protein>
    <recommendedName>
        <fullName evidence="1">DUF2341 domain-containing protein</fullName>
    </recommendedName>
</protein>
<sequence>MYLSQSTTTLVLLLLLTATLTYNTLDLQKNQVLTEMEASSIDLKSSSLEHIIESSLPTVFNRVLNDAELEVIDNYNNNPSGDPFFESTNYTLAYLKNGTEDIIVKDYLENVSEEYSNLGYTIDYNFSMTNITMVDGFTFKLDYDLYYKIQGNKGIIKEENISSYQYSTVKTVLDAYHHVKPTYVGVINVSNPNAETLYDFQVKVVFNDSNFDYSIEPTGEGLRFYDENGNYIPYWVEVWDYSDDDNDRTSVLWLKVPILDANTNTSISVLSTYPKISESNGNRVFEMFDDFEDSNSIYSKWNVYQGSWTYSTTSNIFLSATYNTKMVQCLSAEPVSRMISTDNITLDSYTIEVDARGTSSNTDTPNTMLGYFADPQYLAETTTHPDAFYTFELGGRRDYGTRTSLETYSGYQLYWDNGDYGTYADLAIVNQYPVDYYNVHRADLDYSSQNPSEIWYRLKLNVIEDTVYGMYFTQLDYINNNEPDWMITETISNPYGSYFELGTSFGDHSSYTQNIYFDNFRVRKYASIEPTTNIYSLSKTVGINYITPPRAEGTRYVLGSDYNLYYEEADNYPSIIDMLAGEDFKSWEYGYGLKLKGYQ</sequence>
<dbReference type="KEGG" id="mmao:MMOS7_02740"/>
<evidence type="ECO:0000259" key="1">
    <source>
        <dbReference type="Pfam" id="PF10102"/>
    </source>
</evidence>
<name>A0A2Z5PG75_METMI</name>
<dbReference type="GeneID" id="37874756"/>
<evidence type="ECO:0000313" key="2">
    <source>
        <dbReference type="EMBL" id="BAP62360.1"/>
    </source>
</evidence>
<reference evidence="2 3" key="1">
    <citation type="submission" date="2009-06" db="EMBL/GenBank/DDBJ databases">
        <title>Molecular Evidence for Microbiologically Influenced Corrosion from genome of Methanogen.</title>
        <authorList>
            <person name="Ito N."/>
            <person name="Tsurumaru H."/>
            <person name="Shimizu A."/>
            <person name="Harada T."/>
            <person name="Hosoyama A."/>
            <person name="Horikawa H."/>
            <person name="Wakai S."/>
            <person name="Sasaki K."/>
            <person name="Nishijima K."/>
            <person name="Ataku H."/>
            <person name="Yamazaki J."/>
            <person name="Mise M."/>
            <person name="Yamazaki S."/>
            <person name="Tanikawa S."/>
            <person name="Harayama S."/>
            <person name="Fujita N."/>
        </authorList>
    </citation>
    <scope>NUCLEOTIDE SEQUENCE [LARGE SCALE GENOMIC DNA]</scope>
    <source>
        <strain evidence="3">OS7 ( NBRC 103642)</strain>
    </source>
</reference>
<gene>
    <name evidence="2" type="ORF">MMOS7_02740</name>
</gene>